<keyword evidence="3" id="KW-1185">Reference proteome</keyword>
<feature type="non-terminal residue" evidence="2">
    <location>
        <position position="1"/>
    </location>
</feature>
<name>A0A9N9NXY6_9GLOM</name>
<keyword evidence="1" id="KW-0812">Transmembrane</keyword>
<evidence type="ECO:0000256" key="1">
    <source>
        <dbReference type="SAM" id="Phobius"/>
    </source>
</evidence>
<gene>
    <name evidence="2" type="ORF">DERYTH_LOCUS20021</name>
</gene>
<feature type="non-terminal residue" evidence="2">
    <location>
        <position position="171"/>
    </location>
</feature>
<evidence type="ECO:0000313" key="2">
    <source>
        <dbReference type="EMBL" id="CAG8783987.1"/>
    </source>
</evidence>
<dbReference type="Proteomes" id="UP000789405">
    <property type="component" value="Unassembled WGS sequence"/>
</dbReference>
<sequence length="171" mass="19370">INTVNPHVETVGTPIFELGDNSILAQKRTFYEPLFDGEADTNVNNNNDHIFTNRASDWRLVVSVVILIIWSLHVIMYQGSIELQHNVWLIAWIYATALALALILIPQLCRDLHISIHLKILYSLVLISTVAILYRYCLEFGTNLNAEYFLVLLVAGLSLILVLILEPINSE</sequence>
<dbReference type="EMBL" id="CAJVPY010022912">
    <property type="protein sequence ID" value="CAG8783987.1"/>
    <property type="molecule type" value="Genomic_DNA"/>
</dbReference>
<feature type="transmembrane region" description="Helical" evidence="1">
    <location>
        <begin position="120"/>
        <end position="136"/>
    </location>
</feature>
<accession>A0A9N9NXY6</accession>
<feature type="transmembrane region" description="Helical" evidence="1">
    <location>
        <begin position="87"/>
        <end position="108"/>
    </location>
</feature>
<organism evidence="2 3">
    <name type="scientific">Dentiscutata erythropus</name>
    <dbReference type="NCBI Taxonomy" id="1348616"/>
    <lineage>
        <taxon>Eukaryota</taxon>
        <taxon>Fungi</taxon>
        <taxon>Fungi incertae sedis</taxon>
        <taxon>Mucoromycota</taxon>
        <taxon>Glomeromycotina</taxon>
        <taxon>Glomeromycetes</taxon>
        <taxon>Diversisporales</taxon>
        <taxon>Gigasporaceae</taxon>
        <taxon>Dentiscutata</taxon>
    </lineage>
</organism>
<proteinExistence type="predicted"/>
<dbReference type="AlphaFoldDB" id="A0A9N9NXY6"/>
<keyword evidence="1" id="KW-1133">Transmembrane helix</keyword>
<comment type="caution">
    <text evidence="2">The sequence shown here is derived from an EMBL/GenBank/DDBJ whole genome shotgun (WGS) entry which is preliminary data.</text>
</comment>
<keyword evidence="1" id="KW-0472">Membrane</keyword>
<protein>
    <submittedName>
        <fullName evidence="2">8132_t:CDS:1</fullName>
    </submittedName>
</protein>
<evidence type="ECO:0000313" key="3">
    <source>
        <dbReference type="Proteomes" id="UP000789405"/>
    </source>
</evidence>
<reference evidence="2" key="1">
    <citation type="submission" date="2021-06" db="EMBL/GenBank/DDBJ databases">
        <authorList>
            <person name="Kallberg Y."/>
            <person name="Tangrot J."/>
            <person name="Rosling A."/>
        </authorList>
    </citation>
    <scope>NUCLEOTIDE SEQUENCE</scope>
    <source>
        <strain evidence="2">MA453B</strain>
    </source>
</reference>
<feature type="transmembrane region" description="Helical" evidence="1">
    <location>
        <begin position="60"/>
        <end position="81"/>
    </location>
</feature>
<feature type="transmembrane region" description="Helical" evidence="1">
    <location>
        <begin position="148"/>
        <end position="165"/>
    </location>
</feature>